<evidence type="ECO:0000256" key="3">
    <source>
        <dbReference type="ARBA" id="ARBA00035546"/>
    </source>
</evidence>
<sequence>METKCITLKIPTICIIHTNCDPDLADISIPANDDAIVSIQLIFNKLIFAICEGRSSNN</sequence>
<dbReference type="InterPro" id="IPR001865">
    <property type="entry name" value="Ribosomal_uS2"/>
</dbReference>
<gene>
    <name evidence="4" type="ORF">KK1_000357</name>
</gene>
<dbReference type="AlphaFoldDB" id="A0A151SHC0"/>
<dbReference type="InterPro" id="IPR005706">
    <property type="entry name" value="Ribosomal_uS2_bac/mit/plastid"/>
</dbReference>
<dbReference type="GO" id="GO:0005763">
    <property type="term" value="C:mitochondrial small ribosomal subunit"/>
    <property type="evidence" value="ECO:0007669"/>
    <property type="project" value="TreeGrafter"/>
</dbReference>
<dbReference type="SUPFAM" id="SSF52313">
    <property type="entry name" value="Ribosomal protein S2"/>
    <property type="match status" value="1"/>
</dbReference>
<dbReference type="STRING" id="3821.A0A151SHC0"/>
<accession>A0A151SHC0</accession>
<dbReference type="PANTHER" id="PTHR12534">
    <property type="entry name" value="30S RIBOSOMAL PROTEIN S2 PROKARYOTIC AND ORGANELLAR"/>
    <property type="match status" value="1"/>
</dbReference>
<dbReference type="Proteomes" id="UP000075243">
    <property type="component" value="Chromosome 11"/>
</dbReference>
<dbReference type="EMBL" id="CM003613">
    <property type="protein sequence ID" value="KYP54183.1"/>
    <property type="molecule type" value="Genomic_DNA"/>
</dbReference>
<comment type="similarity">
    <text evidence="1">Belongs to the universal ribosomal protein uS2 family.</text>
</comment>
<keyword evidence="5" id="KW-1185">Reference proteome</keyword>
<evidence type="ECO:0000256" key="1">
    <source>
        <dbReference type="ARBA" id="ARBA00006242"/>
    </source>
</evidence>
<dbReference type="GO" id="GO:0003735">
    <property type="term" value="F:structural constituent of ribosome"/>
    <property type="evidence" value="ECO:0007669"/>
    <property type="project" value="InterPro"/>
</dbReference>
<proteinExistence type="inferred from homology"/>
<dbReference type="Pfam" id="PF00318">
    <property type="entry name" value="Ribosomal_S2"/>
    <property type="match status" value="1"/>
</dbReference>
<reference evidence="4 5" key="1">
    <citation type="journal article" date="2012" name="Nat. Biotechnol.">
        <title>Draft genome sequence of pigeonpea (Cajanus cajan), an orphan legume crop of resource-poor farmers.</title>
        <authorList>
            <person name="Varshney R.K."/>
            <person name="Chen W."/>
            <person name="Li Y."/>
            <person name="Bharti A.K."/>
            <person name="Saxena R.K."/>
            <person name="Schlueter J.A."/>
            <person name="Donoghue M.T."/>
            <person name="Azam S."/>
            <person name="Fan G."/>
            <person name="Whaley A.M."/>
            <person name="Farmer A.D."/>
            <person name="Sheridan J."/>
            <person name="Iwata A."/>
            <person name="Tuteja R."/>
            <person name="Penmetsa R.V."/>
            <person name="Wu W."/>
            <person name="Upadhyaya H.D."/>
            <person name="Yang S.P."/>
            <person name="Shah T."/>
            <person name="Saxena K.B."/>
            <person name="Michael T."/>
            <person name="McCombie W.R."/>
            <person name="Yang B."/>
            <person name="Zhang G."/>
            <person name="Yang H."/>
            <person name="Wang J."/>
            <person name="Spillane C."/>
            <person name="Cook D.R."/>
            <person name="May G.D."/>
            <person name="Xu X."/>
            <person name="Jackson S.A."/>
        </authorList>
    </citation>
    <scope>NUCLEOTIDE SEQUENCE [LARGE SCALE GENOMIC DNA]</scope>
    <source>
        <strain evidence="5">cv. Asha</strain>
    </source>
</reference>
<dbReference type="Gramene" id="C.cajan_00348.t">
    <property type="protein sequence ID" value="C.cajan_00348.t.cds1"/>
    <property type="gene ID" value="C.cajan_00348"/>
</dbReference>
<dbReference type="GO" id="GO:0006412">
    <property type="term" value="P:translation"/>
    <property type="evidence" value="ECO:0007669"/>
    <property type="project" value="InterPro"/>
</dbReference>
<dbReference type="PANTHER" id="PTHR12534:SF0">
    <property type="entry name" value="SMALL RIBOSOMAL SUBUNIT PROTEIN US2M"/>
    <property type="match status" value="1"/>
</dbReference>
<protein>
    <recommendedName>
        <fullName evidence="2">Small ribosomal subunit protein uS2c</fullName>
    </recommendedName>
    <alternativeName>
        <fullName evidence="3">30S ribosomal protein S2, chloroplastic</fullName>
    </alternativeName>
</protein>
<evidence type="ECO:0000313" key="5">
    <source>
        <dbReference type="Proteomes" id="UP000075243"/>
    </source>
</evidence>
<organism evidence="4 5">
    <name type="scientific">Cajanus cajan</name>
    <name type="common">Pigeon pea</name>
    <name type="synonym">Cajanus indicus</name>
    <dbReference type="NCBI Taxonomy" id="3821"/>
    <lineage>
        <taxon>Eukaryota</taxon>
        <taxon>Viridiplantae</taxon>
        <taxon>Streptophyta</taxon>
        <taxon>Embryophyta</taxon>
        <taxon>Tracheophyta</taxon>
        <taxon>Spermatophyta</taxon>
        <taxon>Magnoliopsida</taxon>
        <taxon>eudicotyledons</taxon>
        <taxon>Gunneridae</taxon>
        <taxon>Pentapetalae</taxon>
        <taxon>rosids</taxon>
        <taxon>fabids</taxon>
        <taxon>Fabales</taxon>
        <taxon>Fabaceae</taxon>
        <taxon>Papilionoideae</taxon>
        <taxon>50 kb inversion clade</taxon>
        <taxon>NPAAA clade</taxon>
        <taxon>indigoferoid/millettioid clade</taxon>
        <taxon>Phaseoleae</taxon>
        <taxon>Cajanus</taxon>
    </lineage>
</organism>
<dbReference type="Gene3D" id="3.40.50.10490">
    <property type="entry name" value="Glucose-6-phosphate isomerase like protein, domain 1"/>
    <property type="match status" value="1"/>
</dbReference>
<dbReference type="InterPro" id="IPR023591">
    <property type="entry name" value="Ribosomal_uS2_flav_dom_sf"/>
</dbReference>
<evidence type="ECO:0000313" key="4">
    <source>
        <dbReference type="EMBL" id="KYP54183.1"/>
    </source>
</evidence>
<evidence type="ECO:0000256" key="2">
    <source>
        <dbReference type="ARBA" id="ARBA00035155"/>
    </source>
</evidence>
<name>A0A151SHC0_CAJCA</name>
<dbReference type="PRINTS" id="PR00395">
    <property type="entry name" value="RIBOSOMALS2"/>
</dbReference>